<feature type="region of interest" description="Disordered" evidence="1">
    <location>
        <begin position="70"/>
        <end position="91"/>
    </location>
</feature>
<dbReference type="EMBL" id="JANSLM010000008">
    <property type="protein sequence ID" value="MDT8840302.1"/>
    <property type="molecule type" value="Genomic_DNA"/>
</dbReference>
<evidence type="ECO:0000256" key="1">
    <source>
        <dbReference type="SAM" id="MobiDB-lite"/>
    </source>
</evidence>
<protein>
    <submittedName>
        <fullName evidence="2">Uncharacterized protein</fullName>
    </submittedName>
</protein>
<reference evidence="2" key="1">
    <citation type="submission" date="2022-08" db="EMBL/GenBank/DDBJ databases">
        <authorList>
            <person name="Kim S.-J."/>
        </authorList>
    </citation>
    <scope>NUCLEOTIDE SEQUENCE</scope>
    <source>
        <strain evidence="2">KJ</strain>
    </source>
</reference>
<sequence>MEIVMQQLLCFAAGLNQLAKRVYDWVMKKFIAPNGREVLKAVTPSGVTVSMDTSVPLEALEAMQKKLQADLSVDEDPATGHRRPVKKPHLK</sequence>
<proteinExistence type="predicted"/>
<evidence type="ECO:0000313" key="2">
    <source>
        <dbReference type="EMBL" id="MDT8840302.1"/>
    </source>
</evidence>
<feature type="compositionally biased region" description="Basic residues" evidence="1">
    <location>
        <begin position="80"/>
        <end position="91"/>
    </location>
</feature>
<accession>A0AAP5QDM4</accession>
<evidence type="ECO:0000313" key="3">
    <source>
        <dbReference type="Proteomes" id="UP001246473"/>
    </source>
</evidence>
<dbReference type="Proteomes" id="UP001246473">
    <property type="component" value="Unassembled WGS sequence"/>
</dbReference>
<dbReference type="AlphaFoldDB" id="A0AAP5QDM4"/>
<comment type="caution">
    <text evidence="2">The sequence shown here is derived from an EMBL/GenBank/DDBJ whole genome shotgun (WGS) entry which is preliminary data.</text>
</comment>
<organism evidence="2 3">
    <name type="scientific">Paraburkholderia fungorum</name>
    <dbReference type="NCBI Taxonomy" id="134537"/>
    <lineage>
        <taxon>Bacteria</taxon>
        <taxon>Pseudomonadati</taxon>
        <taxon>Pseudomonadota</taxon>
        <taxon>Betaproteobacteria</taxon>
        <taxon>Burkholderiales</taxon>
        <taxon>Burkholderiaceae</taxon>
        <taxon>Paraburkholderia</taxon>
    </lineage>
</organism>
<name>A0AAP5QDM4_9BURK</name>
<gene>
    <name evidence="2" type="ORF">ParKJ_23025</name>
</gene>